<accession>A0A6J4M6C6</accession>
<proteinExistence type="predicted"/>
<sequence>MSCGKHHETDCSKVLERLAFFVDHELADADEAEIQQHLDECQPCLDMLLFEQRMKSQLARSCAEPCPDSVRERVRVRIREVHVEFRPVD</sequence>
<evidence type="ECO:0000313" key="2">
    <source>
        <dbReference type="EMBL" id="CAA9350085.1"/>
    </source>
</evidence>
<dbReference type="NCBIfam" id="TIGR03988">
    <property type="entry name" value="antisig_RsrA"/>
    <property type="match status" value="1"/>
</dbReference>
<dbReference type="AlphaFoldDB" id="A0A6J4M6C6"/>
<dbReference type="InterPro" id="IPR024020">
    <property type="entry name" value="Anit_sigma_mycothiol_RsrA"/>
</dbReference>
<reference evidence="2" key="1">
    <citation type="submission" date="2020-02" db="EMBL/GenBank/DDBJ databases">
        <authorList>
            <person name="Meier V. D."/>
        </authorList>
    </citation>
    <scope>NUCLEOTIDE SEQUENCE</scope>
    <source>
        <strain evidence="2">AVDCRST_MAG36</strain>
    </source>
</reference>
<dbReference type="InterPro" id="IPR027383">
    <property type="entry name" value="Znf_put"/>
</dbReference>
<dbReference type="EMBL" id="CADCUH010000129">
    <property type="protein sequence ID" value="CAA9350085.1"/>
    <property type="molecule type" value="Genomic_DNA"/>
</dbReference>
<evidence type="ECO:0000259" key="1">
    <source>
        <dbReference type="Pfam" id="PF13490"/>
    </source>
</evidence>
<organism evidence="2">
    <name type="scientific">uncultured Nocardioidaceae bacterium</name>
    <dbReference type="NCBI Taxonomy" id="253824"/>
    <lineage>
        <taxon>Bacteria</taxon>
        <taxon>Bacillati</taxon>
        <taxon>Actinomycetota</taxon>
        <taxon>Actinomycetes</taxon>
        <taxon>Propionibacteriales</taxon>
        <taxon>Nocardioidaceae</taxon>
        <taxon>environmental samples</taxon>
    </lineage>
</organism>
<gene>
    <name evidence="2" type="ORF">AVDCRST_MAG36-1904</name>
</gene>
<name>A0A6J4M6C6_9ACTN</name>
<feature type="domain" description="Putative zinc-finger" evidence="1">
    <location>
        <begin position="11"/>
        <end position="44"/>
    </location>
</feature>
<dbReference type="Pfam" id="PF13490">
    <property type="entry name" value="zf-HC2"/>
    <property type="match status" value="1"/>
</dbReference>
<protein>
    <recommendedName>
        <fullName evidence="1">Putative zinc-finger domain-containing protein</fullName>
    </recommendedName>
</protein>